<reference evidence="1" key="2">
    <citation type="journal article" date="2015" name="Fish Shellfish Immunol.">
        <title>Early steps in the European eel (Anguilla anguilla)-Vibrio vulnificus interaction in the gills: Role of the RtxA13 toxin.</title>
        <authorList>
            <person name="Callol A."/>
            <person name="Pajuelo D."/>
            <person name="Ebbesson L."/>
            <person name="Teles M."/>
            <person name="MacKenzie S."/>
            <person name="Amaro C."/>
        </authorList>
    </citation>
    <scope>NUCLEOTIDE SEQUENCE</scope>
</reference>
<accession>A0A0E9TK93</accession>
<dbReference type="EMBL" id="GBXM01054478">
    <property type="protein sequence ID" value="JAH54099.1"/>
    <property type="molecule type" value="Transcribed_RNA"/>
</dbReference>
<organism evidence="1">
    <name type="scientific">Anguilla anguilla</name>
    <name type="common">European freshwater eel</name>
    <name type="synonym">Muraena anguilla</name>
    <dbReference type="NCBI Taxonomy" id="7936"/>
    <lineage>
        <taxon>Eukaryota</taxon>
        <taxon>Metazoa</taxon>
        <taxon>Chordata</taxon>
        <taxon>Craniata</taxon>
        <taxon>Vertebrata</taxon>
        <taxon>Euteleostomi</taxon>
        <taxon>Actinopterygii</taxon>
        <taxon>Neopterygii</taxon>
        <taxon>Teleostei</taxon>
        <taxon>Anguilliformes</taxon>
        <taxon>Anguillidae</taxon>
        <taxon>Anguilla</taxon>
    </lineage>
</organism>
<sequence>MCLFSTPTMVWFKSKIAKTNKKIIITIKQNWNHNFGI</sequence>
<protein>
    <submittedName>
        <fullName evidence="1">Uncharacterized protein</fullName>
    </submittedName>
</protein>
<proteinExistence type="predicted"/>
<dbReference type="AlphaFoldDB" id="A0A0E9TK93"/>
<evidence type="ECO:0000313" key="1">
    <source>
        <dbReference type="EMBL" id="JAH54099.1"/>
    </source>
</evidence>
<name>A0A0E9TK93_ANGAN</name>
<reference evidence="1" key="1">
    <citation type="submission" date="2014-11" db="EMBL/GenBank/DDBJ databases">
        <authorList>
            <person name="Amaro Gonzalez C."/>
        </authorList>
    </citation>
    <scope>NUCLEOTIDE SEQUENCE</scope>
</reference>